<feature type="domain" description="Cadherin" evidence="21">
    <location>
        <begin position="365"/>
        <end position="475"/>
    </location>
</feature>
<comment type="function">
    <text evidence="17">A component of desmosome cell-cell junctions which are required for positive regulation of cellular adhesion. Involved in the interaction of plaque proteins and intermediate filaments mediating cell-cell adhesion.</text>
</comment>
<dbReference type="Pfam" id="PF00028">
    <property type="entry name" value="Cadherin"/>
    <property type="match status" value="3"/>
</dbReference>
<dbReference type="FunFam" id="2.60.40.60:FF:000083">
    <property type="entry name" value="Desmoglein 1"/>
    <property type="match status" value="1"/>
</dbReference>
<dbReference type="Ensembl" id="ENSOMET00000010849.1">
    <property type="protein sequence ID" value="ENSOMEP00000003427.1"/>
    <property type="gene ID" value="ENSOMEG00000004342.1"/>
</dbReference>
<dbReference type="FunFam" id="2.60.40.60:FF:000011">
    <property type="entry name" value="Cadherin 1"/>
    <property type="match status" value="1"/>
</dbReference>
<keyword evidence="13 19" id="KW-0472">Membrane</keyword>
<dbReference type="CDD" id="cd11304">
    <property type="entry name" value="Cadherin_repeat"/>
    <property type="match status" value="4"/>
</dbReference>
<dbReference type="InterPro" id="IPR050971">
    <property type="entry name" value="Cadherin-domain_protein"/>
</dbReference>
<dbReference type="InterPro" id="IPR015919">
    <property type="entry name" value="Cadherin-like_sf"/>
</dbReference>
<dbReference type="OMA" id="MGAGTMT"/>
<dbReference type="GeneTree" id="ENSGT01030000234624"/>
<dbReference type="PANTHER" id="PTHR24025:SF1">
    <property type="entry name" value="DESMOGLEIN-2"/>
    <property type="match status" value="1"/>
</dbReference>
<evidence type="ECO:0000256" key="11">
    <source>
        <dbReference type="ARBA" id="ARBA00022949"/>
    </source>
</evidence>
<feature type="transmembrane region" description="Helical" evidence="19">
    <location>
        <begin position="583"/>
        <end position="611"/>
    </location>
</feature>
<keyword evidence="4" id="KW-0165">Cleavage on pair of basic residues</keyword>
<evidence type="ECO:0000256" key="12">
    <source>
        <dbReference type="ARBA" id="ARBA00022989"/>
    </source>
</evidence>
<dbReference type="PROSITE" id="PS50268">
    <property type="entry name" value="CADHERIN_2"/>
    <property type="match status" value="4"/>
</dbReference>
<comment type="subcellular location">
    <subcellularLocation>
        <location evidence="2">Cell junction</location>
        <location evidence="2">Desmosome</location>
    </subcellularLocation>
    <subcellularLocation>
        <location evidence="1 16">Cell membrane</location>
        <topology evidence="1 16">Single-pass type I membrane protein</topology>
    </subcellularLocation>
</comment>
<feature type="domain" description="Cadherin" evidence="21">
    <location>
        <begin position="53"/>
        <end position="134"/>
    </location>
</feature>
<dbReference type="PANTHER" id="PTHR24025">
    <property type="entry name" value="DESMOGLEIN FAMILY MEMBER"/>
    <property type="match status" value="1"/>
</dbReference>
<dbReference type="Proteomes" id="UP000261560">
    <property type="component" value="Unplaced"/>
</dbReference>
<keyword evidence="14" id="KW-0325">Glycoprotein</keyword>
<dbReference type="FunFam" id="4.10.900.10:FF:000003">
    <property type="entry name" value="Desmoglein 1"/>
    <property type="match status" value="1"/>
</dbReference>
<evidence type="ECO:0000256" key="18">
    <source>
        <dbReference type="SAM" id="MobiDB-lite"/>
    </source>
</evidence>
<keyword evidence="10 16" id="KW-0130">Cell adhesion</keyword>
<dbReference type="GO" id="GO:0055113">
    <property type="term" value="P:epiboly involved in gastrulation with mouth forming second"/>
    <property type="evidence" value="ECO:0007669"/>
    <property type="project" value="UniProtKB-ARBA"/>
</dbReference>
<feature type="region of interest" description="Disordered" evidence="18">
    <location>
        <begin position="967"/>
        <end position="988"/>
    </location>
</feature>
<dbReference type="GO" id="GO:0045216">
    <property type="term" value="P:cell-cell junction organization"/>
    <property type="evidence" value="ECO:0007669"/>
    <property type="project" value="UniProtKB-ARBA"/>
</dbReference>
<evidence type="ECO:0000259" key="21">
    <source>
        <dbReference type="PROSITE" id="PS50268"/>
    </source>
</evidence>
<evidence type="ECO:0000256" key="15">
    <source>
        <dbReference type="PROSITE-ProRule" id="PRU00043"/>
    </source>
</evidence>
<sequence length="1078" mass="116946">MSLLLKSSLLALLALLLTLQLVPVGANWIIAPRKIVENQDYTTYDYIARIRSDKENFTSIRYSLRGEGYDESPFGVFSIEEKSGNVRILQILDREQFNKYNLKGVAKYLNGSRAEVDIDLVIKVEDENDCKPVIEMQQVGYVKESSAAGTIVMIVKATDADETGTPASQIFYRIDQSSNAAGMFSINSVTGEIFVQRNRLDREMQDTYKLIIIASDLNGAAGGNSGTGEIEIKLLDINDNVPTLERESYEGFIKENTIGMEVMRIKAVDMDLVNTENWLAAFEIVSGNEGGYLSITTDAATNEGVITVVKAIDYEELKTLNLAVRLSNKAEYNFGASGGSAGSSSSKTYPIKINVENVKEGPRFQPNVKVVAVSEAAGSSMNQVIATYTAIDSDTLKTATNVRYVKLDDEDNWIFIDEKTAEIRLTKLPDRESKFLINGTYYAKILCITNDAPSFTATGTVAIQVEDFNDHCPQLTSTSQTLCYEDNVIFVTAEDKDEFPNSAPFDFTVISDSTDQKWTIEPLNGTSVILRDQAHLWPGIYKVAVQVKDQQGKSCDDLQTIDLTVCTCLQGFKTCTARSSKSVVFGAAGVLLMLLGLLLLLLLPLLLLFCLCGSAARDFKALPFDTKEHLMQYSTEGQGEDKGIPYVPISIESGDIQLGVKDINTYGGQGYLQGGGSTLGGAVNMSTLTAENKHLYSQYGQSFVHDQTDFMSSGMTGQEMGFSSYRGGAFDGIALSDRFLEEYYVTKSNNASQQLQVNDQSLIYDYEGRGSQAGSVGCCSLLENENDLEFLNDLGPKFKTLAEICLGSTLVTESVNAGVSVPPVRPVTPVRPPASTHEHIHTHSETVRDHADSLRTSNVASGSSTVLQEERFSERVQSSAPKVHVQDNIVIPNQTLYIQQPAIYYTATPMYVVEPNPQMVLVSGGTQQAMGQVSQVGLSQGIMQVGSIQGSQGVVLVDGQLGAGGATGQLAQGGSQETLSRSQTTSRSQQVYVVENGSSRGGLGTQAAQGLVQTGRGSAEAGFQFRSAGVQEKAFSTGSRGSAGSNEDFTLTAMPKAQGRQRVVTQHKKISVTERNID</sequence>
<feature type="domain" description="Cadherin" evidence="21">
    <location>
        <begin position="245"/>
        <end position="364"/>
    </location>
</feature>
<dbReference type="AlphaFoldDB" id="A0A3B3BDZ9"/>
<evidence type="ECO:0000256" key="4">
    <source>
        <dbReference type="ARBA" id="ARBA00022685"/>
    </source>
</evidence>
<evidence type="ECO:0000256" key="14">
    <source>
        <dbReference type="ARBA" id="ARBA00023180"/>
    </source>
</evidence>
<keyword evidence="9 15" id="KW-0106">Calcium</keyword>
<dbReference type="FunFam" id="2.60.40.60:FF:000068">
    <property type="entry name" value="Desmoglein 1"/>
    <property type="match status" value="1"/>
</dbReference>
<feature type="signal peptide" evidence="20">
    <location>
        <begin position="1"/>
        <end position="26"/>
    </location>
</feature>
<keyword evidence="23" id="KW-1185">Reference proteome</keyword>
<feature type="compositionally biased region" description="Low complexity" evidence="18">
    <location>
        <begin position="968"/>
        <end position="988"/>
    </location>
</feature>
<evidence type="ECO:0000313" key="23">
    <source>
        <dbReference type="Proteomes" id="UP000261560"/>
    </source>
</evidence>
<dbReference type="GO" id="GO:0005886">
    <property type="term" value="C:plasma membrane"/>
    <property type="evidence" value="ECO:0007669"/>
    <property type="project" value="UniProtKB-SubCell"/>
</dbReference>
<keyword evidence="7 20" id="KW-0732">Signal</keyword>
<evidence type="ECO:0000313" key="22">
    <source>
        <dbReference type="Ensembl" id="ENSOMEP00000003427.1"/>
    </source>
</evidence>
<evidence type="ECO:0000256" key="16">
    <source>
        <dbReference type="RuleBase" id="RU003318"/>
    </source>
</evidence>
<evidence type="ECO:0000256" key="7">
    <source>
        <dbReference type="ARBA" id="ARBA00022729"/>
    </source>
</evidence>
<evidence type="ECO:0000256" key="6">
    <source>
        <dbReference type="ARBA" id="ARBA00022723"/>
    </source>
</evidence>
<keyword evidence="5 16" id="KW-0812">Transmembrane</keyword>
<dbReference type="InterPro" id="IPR002126">
    <property type="entry name" value="Cadherin-like_dom"/>
</dbReference>
<evidence type="ECO:0000256" key="17">
    <source>
        <dbReference type="RuleBase" id="RU004358"/>
    </source>
</evidence>
<gene>
    <name evidence="22" type="primary">DSG2</name>
</gene>
<reference evidence="22" key="2">
    <citation type="submission" date="2025-09" db="UniProtKB">
        <authorList>
            <consortium name="Ensembl"/>
        </authorList>
    </citation>
    <scope>IDENTIFICATION</scope>
</reference>
<dbReference type="Gene3D" id="2.60.40.60">
    <property type="entry name" value="Cadherins"/>
    <property type="match status" value="5"/>
</dbReference>
<evidence type="ECO:0000256" key="20">
    <source>
        <dbReference type="SAM" id="SignalP"/>
    </source>
</evidence>
<dbReference type="Pfam" id="PF01049">
    <property type="entry name" value="CADH_Y-type_LIR"/>
    <property type="match status" value="1"/>
</dbReference>
<dbReference type="FunFam" id="2.60.40.60:FF:000031">
    <property type="entry name" value="Cadherin 3"/>
    <property type="match status" value="1"/>
</dbReference>
<dbReference type="GO" id="GO:0007156">
    <property type="term" value="P:homophilic cell adhesion via plasma membrane adhesion molecules"/>
    <property type="evidence" value="ECO:0007669"/>
    <property type="project" value="InterPro"/>
</dbReference>
<dbReference type="FunFam" id="2.60.40.60:FF:000074">
    <property type="entry name" value="Desmoglein 4"/>
    <property type="match status" value="1"/>
</dbReference>
<evidence type="ECO:0000256" key="8">
    <source>
        <dbReference type="ARBA" id="ARBA00022737"/>
    </source>
</evidence>
<dbReference type="PRINTS" id="PR01818">
    <property type="entry name" value="DESMOCADHERN"/>
</dbReference>
<dbReference type="InterPro" id="IPR027397">
    <property type="entry name" value="Catenin-bd_sf"/>
</dbReference>
<keyword evidence="8" id="KW-0677">Repeat</keyword>
<keyword evidence="12 19" id="KW-1133">Transmembrane helix</keyword>
<evidence type="ECO:0000256" key="3">
    <source>
        <dbReference type="ARBA" id="ARBA00022475"/>
    </source>
</evidence>
<evidence type="ECO:0000256" key="19">
    <source>
        <dbReference type="SAM" id="Phobius"/>
    </source>
</evidence>
<dbReference type="PaxDb" id="30732-ENSOMEP00000003427"/>
<evidence type="ECO:0000256" key="13">
    <source>
        <dbReference type="ARBA" id="ARBA00023136"/>
    </source>
</evidence>
<dbReference type="STRING" id="30732.ENSOMEP00000003427"/>
<dbReference type="GO" id="GO:0005509">
    <property type="term" value="F:calcium ion binding"/>
    <property type="evidence" value="ECO:0007669"/>
    <property type="project" value="UniProtKB-UniRule"/>
</dbReference>
<organism evidence="22 23">
    <name type="scientific">Oryzias melastigma</name>
    <name type="common">Marine medaka</name>
    <dbReference type="NCBI Taxonomy" id="30732"/>
    <lineage>
        <taxon>Eukaryota</taxon>
        <taxon>Metazoa</taxon>
        <taxon>Chordata</taxon>
        <taxon>Craniata</taxon>
        <taxon>Vertebrata</taxon>
        <taxon>Euteleostomi</taxon>
        <taxon>Actinopterygii</taxon>
        <taxon>Neopterygii</taxon>
        <taxon>Teleostei</taxon>
        <taxon>Neoteleostei</taxon>
        <taxon>Acanthomorphata</taxon>
        <taxon>Ovalentaria</taxon>
        <taxon>Atherinomorphae</taxon>
        <taxon>Beloniformes</taxon>
        <taxon>Adrianichthyidae</taxon>
        <taxon>Oryziinae</taxon>
        <taxon>Oryzias</taxon>
    </lineage>
</organism>
<proteinExistence type="predicted"/>
<dbReference type="InterPro" id="IPR020894">
    <property type="entry name" value="Cadherin_CS"/>
</dbReference>
<evidence type="ECO:0000256" key="2">
    <source>
        <dbReference type="ARBA" id="ARBA00004568"/>
    </source>
</evidence>
<dbReference type="OrthoDB" id="8961010at2759"/>
<dbReference type="SMART" id="SM00112">
    <property type="entry name" value="CA"/>
    <property type="match status" value="4"/>
</dbReference>
<dbReference type="InterPro" id="IPR009122">
    <property type="entry name" value="Desmosomal_cadherin"/>
</dbReference>
<dbReference type="GO" id="GO:0030057">
    <property type="term" value="C:desmosome"/>
    <property type="evidence" value="ECO:0007669"/>
    <property type="project" value="UniProtKB-SubCell"/>
</dbReference>
<accession>A0A3B3BDZ9</accession>
<dbReference type="PRINTS" id="PR00205">
    <property type="entry name" value="CADHERIN"/>
</dbReference>
<dbReference type="SUPFAM" id="SSF49313">
    <property type="entry name" value="Cadherin-like"/>
    <property type="match status" value="5"/>
</dbReference>
<keyword evidence="11" id="KW-0965">Cell junction</keyword>
<evidence type="ECO:0000256" key="1">
    <source>
        <dbReference type="ARBA" id="ARBA00004251"/>
    </source>
</evidence>
<feature type="region of interest" description="Disordered" evidence="18">
    <location>
        <begin position="831"/>
        <end position="853"/>
    </location>
</feature>
<protein>
    <submittedName>
        <fullName evidence="22">Desmoglein-2-like</fullName>
    </submittedName>
</protein>
<dbReference type="Gene3D" id="4.10.900.10">
    <property type="entry name" value="TCF3-CBD (Catenin binding domain)"/>
    <property type="match status" value="1"/>
</dbReference>
<dbReference type="PROSITE" id="PS00232">
    <property type="entry name" value="CADHERIN_1"/>
    <property type="match status" value="2"/>
</dbReference>
<dbReference type="InterPro" id="IPR000233">
    <property type="entry name" value="Cadherin_Y-type_LIR"/>
</dbReference>
<feature type="domain" description="Cadherin" evidence="21">
    <location>
        <begin position="142"/>
        <end position="244"/>
    </location>
</feature>
<evidence type="ECO:0000256" key="10">
    <source>
        <dbReference type="ARBA" id="ARBA00022889"/>
    </source>
</evidence>
<reference evidence="22" key="1">
    <citation type="submission" date="2025-08" db="UniProtKB">
        <authorList>
            <consortium name="Ensembl"/>
        </authorList>
    </citation>
    <scope>IDENTIFICATION</scope>
</reference>
<keyword evidence="6" id="KW-0479">Metal-binding</keyword>
<name>A0A3B3BDZ9_ORYME</name>
<evidence type="ECO:0000256" key="5">
    <source>
        <dbReference type="ARBA" id="ARBA00022692"/>
    </source>
</evidence>
<keyword evidence="3" id="KW-1003">Cell membrane</keyword>
<feature type="chain" id="PRO_5017297622" evidence="20">
    <location>
        <begin position="27"/>
        <end position="1078"/>
    </location>
</feature>
<evidence type="ECO:0000256" key="9">
    <source>
        <dbReference type="ARBA" id="ARBA00022837"/>
    </source>
</evidence>
<feature type="compositionally biased region" description="Basic and acidic residues" evidence="18">
    <location>
        <begin position="836"/>
        <end position="853"/>
    </location>
</feature>